<dbReference type="AlphaFoldDB" id="A0A318SLY3"/>
<dbReference type="Proteomes" id="UP000248326">
    <property type="component" value="Unassembled WGS sequence"/>
</dbReference>
<proteinExistence type="inferred from homology"/>
<evidence type="ECO:0000256" key="2">
    <source>
        <dbReference type="ARBA" id="ARBA00007599"/>
    </source>
</evidence>
<dbReference type="Pfam" id="PF02367">
    <property type="entry name" value="TsaE"/>
    <property type="match status" value="1"/>
</dbReference>
<dbReference type="GO" id="GO:0005524">
    <property type="term" value="F:ATP binding"/>
    <property type="evidence" value="ECO:0007669"/>
    <property type="project" value="UniProtKB-KW"/>
</dbReference>
<keyword evidence="7" id="KW-0547">Nucleotide-binding</keyword>
<sequence length="139" mass="15527">MKIGESLFLQDAEETRALGASLASALPRGGLLFLEGELGSGKTTLTTGLMTSLKFSGEVSSPTYALMQIYPTAEGDVVHVDAYRVKHPDELYSMDLERLVDDSRLSIMEWGQLYYDDFPQAWLLRLTYDGDARRATRVR</sequence>
<dbReference type="NCBIfam" id="TIGR00150">
    <property type="entry name" value="T6A_YjeE"/>
    <property type="match status" value="1"/>
</dbReference>
<comment type="caution">
    <text evidence="11">The sequence shown here is derived from an EMBL/GenBank/DDBJ whole genome shotgun (WGS) entry which is preliminary data.</text>
</comment>
<dbReference type="OrthoDB" id="9815896at2"/>
<evidence type="ECO:0000313" key="12">
    <source>
        <dbReference type="Proteomes" id="UP000248326"/>
    </source>
</evidence>
<evidence type="ECO:0000256" key="8">
    <source>
        <dbReference type="ARBA" id="ARBA00022840"/>
    </source>
</evidence>
<evidence type="ECO:0000256" key="3">
    <source>
        <dbReference type="ARBA" id="ARBA00019010"/>
    </source>
</evidence>
<comment type="similarity">
    <text evidence="2">Belongs to the TsaE family.</text>
</comment>
<keyword evidence="6" id="KW-0479">Metal-binding</keyword>
<dbReference type="SUPFAM" id="SSF52540">
    <property type="entry name" value="P-loop containing nucleoside triphosphate hydrolases"/>
    <property type="match status" value="1"/>
</dbReference>
<name>A0A318SLY3_9DEIO</name>
<keyword evidence="9" id="KW-0460">Magnesium</keyword>
<protein>
    <recommendedName>
        <fullName evidence="3">tRNA threonylcarbamoyladenosine biosynthesis protein TsaE</fullName>
    </recommendedName>
    <alternativeName>
        <fullName evidence="10">t(6)A37 threonylcarbamoyladenosine biosynthesis protein TsaE</fullName>
    </alternativeName>
</protein>
<organism evidence="11 12">
    <name type="scientific">Deinococcus yavapaiensis KR-236</name>
    <dbReference type="NCBI Taxonomy" id="694435"/>
    <lineage>
        <taxon>Bacteria</taxon>
        <taxon>Thermotogati</taxon>
        <taxon>Deinococcota</taxon>
        <taxon>Deinococci</taxon>
        <taxon>Deinococcales</taxon>
        <taxon>Deinococcaceae</taxon>
        <taxon>Deinococcus</taxon>
    </lineage>
</organism>
<keyword evidence="8" id="KW-0067">ATP-binding</keyword>
<evidence type="ECO:0000256" key="1">
    <source>
        <dbReference type="ARBA" id="ARBA00004496"/>
    </source>
</evidence>
<dbReference type="PANTHER" id="PTHR33540:SF2">
    <property type="entry name" value="TRNA THREONYLCARBAMOYLADENOSINE BIOSYNTHESIS PROTEIN TSAE"/>
    <property type="match status" value="1"/>
</dbReference>
<evidence type="ECO:0000313" key="11">
    <source>
        <dbReference type="EMBL" id="PYE55693.1"/>
    </source>
</evidence>
<comment type="subcellular location">
    <subcellularLocation>
        <location evidence="1">Cytoplasm</location>
    </subcellularLocation>
</comment>
<reference evidence="11 12" key="1">
    <citation type="submission" date="2018-06" db="EMBL/GenBank/DDBJ databases">
        <title>Genomic Encyclopedia of Type Strains, Phase IV (KMG-IV): sequencing the most valuable type-strain genomes for metagenomic binning, comparative biology and taxonomic classification.</title>
        <authorList>
            <person name="Goeker M."/>
        </authorList>
    </citation>
    <scope>NUCLEOTIDE SEQUENCE [LARGE SCALE GENOMIC DNA]</scope>
    <source>
        <strain evidence="11 12">DSM 18048</strain>
    </source>
</reference>
<evidence type="ECO:0000256" key="5">
    <source>
        <dbReference type="ARBA" id="ARBA00022694"/>
    </source>
</evidence>
<evidence type="ECO:0000256" key="7">
    <source>
        <dbReference type="ARBA" id="ARBA00022741"/>
    </source>
</evidence>
<dbReference type="Gene3D" id="3.40.50.300">
    <property type="entry name" value="P-loop containing nucleotide triphosphate hydrolases"/>
    <property type="match status" value="1"/>
</dbReference>
<keyword evidence="5" id="KW-0819">tRNA processing</keyword>
<dbReference type="GO" id="GO:0046872">
    <property type="term" value="F:metal ion binding"/>
    <property type="evidence" value="ECO:0007669"/>
    <property type="project" value="UniProtKB-KW"/>
</dbReference>
<keyword evidence="12" id="KW-1185">Reference proteome</keyword>
<gene>
    <name evidence="11" type="ORF">DES52_10256</name>
</gene>
<evidence type="ECO:0000256" key="4">
    <source>
        <dbReference type="ARBA" id="ARBA00022490"/>
    </source>
</evidence>
<dbReference type="RefSeq" id="WP_110885255.1">
    <property type="nucleotide sequence ID" value="NZ_QJSX01000002.1"/>
</dbReference>
<evidence type="ECO:0000256" key="6">
    <source>
        <dbReference type="ARBA" id="ARBA00022723"/>
    </source>
</evidence>
<evidence type="ECO:0000256" key="9">
    <source>
        <dbReference type="ARBA" id="ARBA00022842"/>
    </source>
</evidence>
<dbReference type="InterPro" id="IPR003442">
    <property type="entry name" value="T6A_TsaE"/>
</dbReference>
<accession>A0A318SLY3</accession>
<dbReference type="PANTHER" id="PTHR33540">
    <property type="entry name" value="TRNA THREONYLCARBAMOYLADENOSINE BIOSYNTHESIS PROTEIN TSAE"/>
    <property type="match status" value="1"/>
</dbReference>
<dbReference type="EMBL" id="QJSX01000002">
    <property type="protein sequence ID" value="PYE55693.1"/>
    <property type="molecule type" value="Genomic_DNA"/>
</dbReference>
<dbReference type="InterPro" id="IPR027417">
    <property type="entry name" value="P-loop_NTPase"/>
</dbReference>
<keyword evidence="4" id="KW-0963">Cytoplasm</keyword>
<dbReference type="GO" id="GO:0005737">
    <property type="term" value="C:cytoplasm"/>
    <property type="evidence" value="ECO:0007669"/>
    <property type="project" value="UniProtKB-SubCell"/>
</dbReference>
<evidence type="ECO:0000256" key="10">
    <source>
        <dbReference type="ARBA" id="ARBA00032441"/>
    </source>
</evidence>
<dbReference type="GO" id="GO:0002949">
    <property type="term" value="P:tRNA threonylcarbamoyladenosine modification"/>
    <property type="evidence" value="ECO:0007669"/>
    <property type="project" value="InterPro"/>
</dbReference>